<dbReference type="Gene3D" id="3.55.40.20">
    <property type="entry name" value="Iron/manganese superoxide dismutase, C-terminal domain"/>
    <property type="match status" value="1"/>
</dbReference>
<feature type="binding site" evidence="6">
    <location>
        <position position="27"/>
    </location>
    <ligand>
        <name>Mn(2+)</name>
        <dbReference type="ChEBI" id="CHEBI:29035"/>
    </ligand>
</feature>
<keyword evidence="5" id="KW-0408">Iron</keyword>
<dbReference type="FunFam" id="1.10.287.990:FF:000002">
    <property type="entry name" value="Superoxide dismutase"/>
    <property type="match status" value="1"/>
</dbReference>
<dbReference type="PRINTS" id="PR01703">
    <property type="entry name" value="MNSODISMTASE"/>
</dbReference>
<dbReference type="AlphaFoldDB" id="A0A9D1SAI4"/>
<evidence type="ECO:0000313" key="10">
    <source>
        <dbReference type="EMBL" id="HIU52567.1"/>
    </source>
</evidence>
<proteinExistence type="inferred from homology"/>
<dbReference type="InterPro" id="IPR036324">
    <property type="entry name" value="Mn/Fe_SOD_N_sf"/>
</dbReference>
<dbReference type="InterPro" id="IPR036314">
    <property type="entry name" value="SOD_C_sf"/>
</dbReference>
<evidence type="ECO:0000256" key="1">
    <source>
        <dbReference type="ARBA" id="ARBA00008714"/>
    </source>
</evidence>
<organism evidence="10 11">
    <name type="scientific">Candidatus Scatocola faecipullorum</name>
    <dbReference type="NCBI Taxonomy" id="2840917"/>
    <lineage>
        <taxon>Bacteria</taxon>
        <taxon>Pseudomonadati</taxon>
        <taxon>Pseudomonadota</taxon>
        <taxon>Alphaproteobacteria</taxon>
        <taxon>Rhodospirillales</taxon>
        <taxon>Rhodospirillaceae</taxon>
        <taxon>Rhodospirillaceae incertae sedis</taxon>
        <taxon>Candidatus Scatocola</taxon>
    </lineage>
</organism>
<evidence type="ECO:0000256" key="6">
    <source>
        <dbReference type="PIRSR" id="PIRSR000349-1"/>
    </source>
</evidence>
<dbReference type="SUPFAM" id="SSF46609">
    <property type="entry name" value="Fe,Mn superoxide dismutase (SOD), N-terminal domain"/>
    <property type="match status" value="1"/>
</dbReference>
<evidence type="ECO:0000256" key="2">
    <source>
        <dbReference type="ARBA" id="ARBA00012682"/>
    </source>
</evidence>
<name>A0A9D1SAI4_9PROT</name>
<evidence type="ECO:0000256" key="5">
    <source>
        <dbReference type="ARBA" id="ARBA00023004"/>
    </source>
</evidence>
<dbReference type="GO" id="GO:0046872">
    <property type="term" value="F:metal ion binding"/>
    <property type="evidence" value="ECO:0007669"/>
    <property type="project" value="UniProtKB-KW"/>
</dbReference>
<evidence type="ECO:0000259" key="9">
    <source>
        <dbReference type="Pfam" id="PF02777"/>
    </source>
</evidence>
<dbReference type="InterPro" id="IPR019831">
    <property type="entry name" value="Mn/Fe_SOD_N"/>
</dbReference>
<dbReference type="Pfam" id="PF00081">
    <property type="entry name" value="Sod_Fe_N"/>
    <property type="match status" value="1"/>
</dbReference>
<dbReference type="PROSITE" id="PS00088">
    <property type="entry name" value="SOD_MN"/>
    <property type="match status" value="1"/>
</dbReference>
<evidence type="ECO:0000256" key="7">
    <source>
        <dbReference type="RuleBase" id="RU000414"/>
    </source>
</evidence>
<protein>
    <recommendedName>
        <fullName evidence="2 7">Superoxide dismutase</fullName>
        <ecNumber evidence="2 7">1.15.1.1</ecNumber>
    </recommendedName>
</protein>
<dbReference type="SUPFAM" id="SSF54719">
    <property type="entry name" value="Fe,Mn superoxide dismutase (SOD), C-terminal domain"/>
    <property type="match status" value="1"/>
</dbReference>
<dbReference type="InterPro" id="IPR001189">
    <property type="entry name" value="Mn/Fe_SOD"/>
</dbReference>
<reference evidence="10" key="1">
    <citation type="submission" date="2020-10" db="EMBL/GenBank/DDBJ databases">
        <authorList>
            <person name="Gilroy R."/>
        </authorList>
    </citation>
    <scope>NUCLEOTIDE SEQUENCE</scope>
    <source>
        <strain evidence="10">ChiW3-316</strain>
    </source>
</reference>
<feature type="binding site" evidence="6">
    <location>
        <position position="166"/>
    </location>
    <ligand>
        <name>Mn(2+)</name>
        <dbReference type="ChEBI" id="CHEBI:29035"/>
    </ligand>
</feature>
<evidence type="ECO:0000313" key="11">
    <source>
        <dbReference type="Proteomes" id="UP000824107"/>
    </source>
</evidence>
<dbReference type="PANTHER" id="PTHR42769">
    <property type="entry name" value="SUPEROXIDE DISMUTASE"/>
    <property type="match status" value="1"/>
</dbReference>
<feature type="domain" description="Manganese/iron superoxide dismutase C-terminal" evidence="9">
    <location>
        <begin position="94"/>
        <end position="188"/>
    </location>
</feature>
<evidence type="ECO:0000256" key="3">
    <source>
        <dbReference type="ARBA" id="ARBA00022723"/>
    </source>
</evidence>
<evidence type="ECO:0000259" key="8">
    <source>
        <dbReference type="Pfam" id="PF00081"/>
    </source>
</evidence>
<dbReference type="PANTHER" id="PTHR42769:SF3">
    <property type="entry name" value="SUPEROXIDE DISMUTASE [FE] 2, CHLOROPLASTIC"/>
    <property type="match status" value="1"/>
</dbReference>
<keyword evidence="3 6" id="KW-0479">Metal-binding</keyword>
<feature type="binding site" evidence="6">
    <location>
        <position position="162"/>
    </location>
    <ligand>
        <name>Mn(2+)</name>
        <dbReference type="ChEBI" id="CHEBI:29035"/>
    </ligand>
</feature>
<dbReference type="Proteomes" id="UP000824107">
    <property type="component" value="Unassembled WGS sequence"/>
</dbReference>
<dbReference type="GO" id="GO:0004784">
    <property type="term" value="F:superoxide dismutase activity"/>
    <property type="evidence" value="ECO:0007669"/>
    <property type="project" value="UniProtKB-EC"/>
</dbReference>
<accession>A0A9D1SAI4</accession>
<feature type="binding site" evidence="6">
    <location>
        <position position="79"/>
    </location>
    <ligand>
        <name>Mn(2+)</name>
        <dbReference type="ChEBI" id="CHEBI:29035"/>
    </ligand>
</feature>
<reference evidence="10" key="2">
    <citation type="journal article" date="2021" name="PeerJ">
        <title>Extensive microbial diversity within the chicken gut microbiome revealed by metagenomics and culture.</title>
        <authorList>
            <person name="Gilroy R."/>
            <person name="Ravi A."/>
            <person name="Getino M."/>
            <person name="Pursley I."/>
            <person name="Horton D.L."/>
            <person name="Alikhan N.F."/>
            <person name="Baker D."/>
            <person name="Gharbi K."/>
            <person name="Hall N."/>
            <person name="Watson M."/>
            <person name="Adriaenssens E.M."/>
            <person name="Foster-Nyarko E."/>
            <person name="Jarju S."/>
            <person name="Secka A."/>
            <person name="Antonio M."/>
            <person name="Oren A."/>
            <person name="Chaudhuri R.R."/>
            <person name="La Ragione R."/>
            <person name="Hildebrand F."/>
            <person name="Pallen M.J."/>
        </authorList>
    </citation>
    <scope>NUCLEOTIDE SEQUENCE</scope>
    <source>
        <strain evidence="10">ChiW3-316</strain>
    </source>
</reference>
<dbReference type="Pfam" id="PF02777">
    <property type="entry name" value="Sod_Fe_C"/>
    <property type="match status" value="1"/>
</dbReference>
<dbReference type="EMBL" id="DVNC01000008">
    <property type="protein sequence ID" value="HIU52567.1"/>
    <property type="molecule type" value="Genomic_DNA"/>
</dbReference>
<dbReference type="PIRSF" id="PIRSF000349">
    <property type="entry name" value="SODismutase"/>
    <property type="match status" value="1"/>
</dbReference>
<evidence type="ECO:0000256" key="4">
    <source>
        <dbReference type="ARBA" id="ARBA00023002"/>
    </source>
</evidence>
<comment type="similarity">
    <text evidence="1 7">Belongs to the iron/manganese superoxide dismutase family.</text>
</comment>
<comment type="catalytic activity">
    <reaction evidence="7">
        <text>2 superoxide + 2 H(+) = H2O2 + O2</text>
        <dbReference type="Rhea" id="RHEA:20696"/>
        <dbReference type="ChEBI" id="CHEBI:15378"/>
        <dbReference type="ChEBI" id="CHEBI:15379"/>
        <dbReference type="ChEBI" id="CHEBI:16240"/>
        <dbReference type="ChEBI" id="CHEBI:18421"/>
        <dbReference type="EC" id="1.15.1.1"/>
    </reaction>
</comment>
<sequence length="190" mass="21912">MTFELPELPYAKNALEPYISEKTMEFHYGKHHKAYVDNLNKLVKDTEFENMSLEEVIKTSAGRAEFSAIFNNAAQAWNHTFFWNCMMKDGGQAPQGELRAKIDRDFGSYEKFKEEFKNAATSQFGSGWAWVAEGKDGKLTVMKTSNADTPLAHGLKPIITCDVWEHAYYLDYQNRRPDFVSTFLEHLVKY</sequence>
<comment type="caution">
    <text evidence="10">The sequence shown here is derived from an EMBL/GenBank/DDBJ whole genome shotgun (WGS) entry which is preliminary data.</text>
</comment>
<keyword evidence="4 7" id="KW-0560">Oxidoreductase</keyword>
<gene>
    <name evidence="10" type="ORF">IAD20_00625</name>
</gene>
<dbReference type="Gene3D" id="1.10.287.990">
    <property type="entry name" value="Fe,Mn superoxide dismutase (SOD) domain"/>
    <property type="match status" value="1"/>
</dbReference>
<feature type="domain" description="Manganese/iron superoxide dismutase N-terminal" evidence="8">
    <location>
        <begin position="2"/>
        <end position="86"/>
    </location>
</feature>
<dbReference type="InterPro" id="IPR019832">
    <property type="entry name" value="Mn/Fe_SOD_C"/>
</dbReference>
<dbReference type="EC" id="1.15.1.1" evidence="2 7"/>
<dbReference type="InterPro" id="IPR019833">
    <property type="entry name" value="Mn/Fe_SOD_BS"/>
</dbReference>
<comment type="function">
    <text evidence="7">Destroys radicals which are normally produced within the cells and which are toxic to biological systems.</text>
</comment>